<dbReference type="PROSITE" id="PS51186">
    <property type="entry name" value="GNAT"/>
    <property type="match status" value="1"/>
</dbReference>
<reference evidence="10 11" key="1">
    <citation type="journal article" date="2021" name="Nat. Plants">
        <title>The Taxus genome provides insights into paclitaxel biosynthesis.</title>
        <authorList>
            <person name="Xiong X."/>
            <person name="Gou J."/>
            <person name="Liao Q."/>
            <person name="Li Y."/>
            <person name="Zhou Q."/>
            <person name="Bi G."/>
            <person name="Li C."/>
            <person name="Du R."/>
            <person name="Wang X."/>
            <person name="Sun T."/>
            <person name="Guo L."/>
            <person name="Liang H."/>
            <person name="Lu P."/>
            <person name="Wu Y."/>
            <person name="Zhang Z."/>
            <person name="Ro D.K."/>
            <person name="Shang Y."/>
            <person name="Huang S."/>
            <person name="Yan J."/>
        </authorList>
    </citation>
    <scope>NUCLEOTIDE SEQUENCE [LARGE SCALE GENOMIC DNA]</scope>
    <source>
        <strain evidence="10">Ta-2019</strain>
    </source>
</reference>
<evidence type="ECO:0000256" key="7">
    <source>
        <dbReference type="SAM" id="MobiDB-lite"/>
    </source>
</evidence>
<feature type="compositionally biased region" description="Polar residues" evidence="7">
    <location>
        <begin position="481"/>
        <end position="513"/>
    </location>
</feature>
<dbReference type="GO" id="GO:0016747">
    <property type="term" value="F:acyltransferase activity, transferring groups other than amino-acyl groups"/>
    <property type="evidence" value="ECO:0007669"/>
    <property type="project" value="InterPro"/>
</dbReference>
<dbReference type="Pfam" id="PF22970">
    <property type="entry name" value="DUF7028"/>
    <property type="match status" value="1"/>
</dbReference>
<dbReference type="Gene3D" id="3.30.40.10">
    <property type="entry name" value="Zinc/RING finger domain, C3HC4 (zinc finger)"/>
    <property type="match status" value="2"/>
</dbReference>
<dbReference type="PANTHER" id="PTHR46309">
    <property type="entry name" value="PHD FINGER PROTEIN 12"/>
    <property type="match status" value="1"/>
</dbReference>
<dbReference type="Proteomes" id="UP000824469">
    <property type="component" value="Unassembled WGS sequence"/>
</dbReference>
<protein>
    <recommendedName>
        <fullName evidence="12">PHD finger transcription factor</fullName>
    </recommendedName>
</protein>
<evidence type="ECO:0000256" key="1">
    <source>
        <dbReference type="ARBA" id="ARBA00004123"/>
    </source>
</evidence>
<dbReference type="InterPro" id="IPR016181">
    <property type="entry name" value="Acyl_CoA_acyltransferase"/>
</dbReference>
<dbReference type="Pfam" id="PF16135">
    <property type="entry name" value="TDBD"/>
    <property type="match status" value="1"/>
</dbReference>
<comment type="caution">
    <text evidence="10">The sequence shown here is derived from an EMBL/GenBank/DDBJ whole genome shotgun (WGS) entry which is preliminary data.</text>
</comment>
<dbReference type="EMBL" id="JAHRHJ020000005">
    <property type="protein sequence ID" value="KAH9314331.1"/>
    <property type="molecule type" value="Genomic_DNA"/>
</dbReference>
<evidence type="ECO:0000256" key="3">
    <source>
        <dbReference type="ARBA" id="ARBA00022771"/>
    </source>
</evidence>
<feature type="compositionally biased region" description="Basic and acidic residues" evidence="7">
    <location>
        <begin position="586"/>
        <end position="596"/>
    </location>
</feature>
<dbReference type="PROSITE" id="PS50016">
    <property type="entry name" value="ZF_PHD_2"/>
    <property type="match status" value="1"/>
</dbReference>
<dbReference type="InterPro" id="IPR019787">
    <property type="entry name" value="Znf_PHD-finger"/>
</dbReference>
<proteinExistence type="predicted"/>
<dbReference type="InterPro" id="IPR014002">
    <property type="entry name" value="Agenet_dom_plant"/>
</dbReference>
<keyword evidence="11" id="KW-1185">Reference proteome</keyword>
<gene>
    <name evidence="10" type="ORF">KI387_022958</name>
</gene>
<dbReference type="InterPro" id="IPR000182">
    <property type="entry name" value="GNAT_dom"/>
</dbReference>
<evidence type="ECO:0000259" key="8">
    <source>
        <dbReference type="PROSITE" id="PS50016"/>
    </source>
</evidence>
<dbReference type="Pfam" id="PF05641">
    <property type="entry name" value="Agenet"/>
    <property type="match status" value="1"/>
</dbReference>
<evidence type="ECO:0000259" key="9">
    <source>
        <dbReference type="PROSITE" id="PS51186"/>
    </source>
</evidence>
<evidence type="ECO:0000256" key="6">
    <source>
        <dbReference type="PROSITE-ProRule" id="PRU00146"/>
    </source>
</evidence>
<dbReference type="SUPFAM" id="SSF55729">
    <property type="entry name" value="Acyl-CoA N-acyltransferases (Nat)"/>
    <property type="match status" value="1"/>
</dbReference>
<feature type="domain" description="N-acetyltransferase" evidence="9">
    <location>
        <begin position="847"/>
        <end position="1009"/>
    </location>
</feature>
<evidence type="ECO:0000256" key="2">
    <source>
        <dbReference type="ARBA" id="ARBA00022723"/>
    </source>
</evidence>
<dbReference type="InterPro" id="IPR032308">
    <property type="entry name" value="TDBD"/>
</dbReference>
<dbReference type="AlphaFoldDB" id="A0AA38L7K0"/>
<sequence length="1248" mass="141148">MKPGKVPKLCVGDDVEVRPLEEGLRGSWHVGVVIKASFLSRSVEYRDVVTNHRKQNKYVERVPVTEAVEGLPSRRGRKSKRYRNRVRPFPPPPASEAKWVYGLCVDAFYRDCWWEGVLLDDLEECEERSVLFPDEGDALTIHRSNLRVTQDWDEREGTWSVRGHWVVATLRREFEAAGFAIGLVWYYLRQRSIFAYTLAQWTASAGDQVVWLPLVKKIVQILIAHPEKRILPFVDSSSTEPLKLAYVCSNLQRCLPCMEVEEESSDRALAIRADPMEEARSDLALAIGADPVEEERSERALAIRSDPEEEHIDRVLGNCSGSEDQRNAAIGREISQNCGLEALKCNLSLKKDSSNEDRKEMKMHLLALGWKLGYKTRSIKGHDRCDILYVSPTGRTYHSLFRAYLGLKNELKAVQGQVQVEKPINYVQRPVEVEKSIKVQGPAEVGKPLKSVQGPLIVSSRKKHKLDSKDSVVVKRKRKTTNGFRMQVSLNEQKIQGSENTVNSVQDPQTVSGPTGKKHKLNSEDSAGAKRQHKSTNGYKMQGTQIVSASRRKKRKLNSEDSLGVKRKRKSTNGYRMQVFLSAPGESKDPSSGKDKRTVNSVLSWMIENNMVAENQSVHYFKSQKQGWITHEGILCACCRKVYSLTDFEAHAGSKRHRPSANIILEDGRSLLQCQMQVLDKDKRTNGYRVPSRRAFGRKKSNHDDCMICHVGGHLILCDHCPNSFHTECINLENVPDEEKWYCPSCCCANCGGSEFNGDPESFTELTALCCDQCECQYHTGCLRDTGIPKLESFPEGNWFCSAKCSEIFSQLRNLVGVVNPVGVGGLSWTLLRSTEGDGKTADQSSEEVMAEDRSKLSVAVSAMHECFAPMIDSTTKKDVVKELIFNRACDGNWFNFCGFYTMILQKEDDFVSVATVRMYGSRVAEMPLIGTRIKYRYQGMCRLLVNQLEKLLHSLGVERLILPAVSELKQTWLNRFGFEEMPSSERFKLLKHNFLNFPDTTVLQKKMALDQDIITQAHLHDSLQSKHRETGSKEEIVAETIEDGLNHVAQGKEIEGGNSPSSCTDQCMENDNEYMGCLQSFKHCYSRRSKQICDGDGFSGEIPPALSLPVVKFCRGERESVEDIKISVEAKLQVVKSCRGVKKQVKVCRCSLKLPKDCCRLEESFFKNKVSRRGLERSQEGEKESEREMAAVYCQEGLQVMQKELAEKRKKIAMKGNIERRRMAARSCQKRVVVSHYDRKNGAQEGV</sequence>
<dbReference type="SUPFAM" id="SSF57903">
    <property type="entry name" value="FYVE/PHD zinc finger"/>
    <property type="match status" value="1"/>
</dbReference>
<dbReference type="GO" id="GO:0003714">
    <property type="term" value="F:transcription corepressor activity"/>
    <property type="evidence" value="ECO:0007669"/>
    <property type="project" value="InterPro"/>
</dbReference>
<feature type="domain" description="PHD-type" evidence="8">
    <location>
        <begin position="703"/>
        <end position="749"/>
    </location>
</feature>
<organism evidence="10 11">
    <name type="scientific">Taxus chinensis</name>
    <name type="common">Chinese yew</name>
    <name type="synonym">Taxus wallichiana var. chinensis</name>
    <dbReference type="NCBI Taxonomy" id="29808"/>
    <lineage>
        <taxon>Eukaryota</taxon>
        <taxon>Viridiplantae</taxon>
        <taxon>Streptophyta</taxon>
        <taxon>Embryophyta</taxon>
        <taxon>Tracheophyta</taxon>
        <taxon>Spermatophyta</taxon>
        <taxon>Pinopsida</taxon>
        <taxon>Pinidae</taxon>
        <taxon>Conifers II</taxon>
        <taxon>Cupressales</taxon>
        <taxon>Taxaceae</taxon>
        <taxon>Taxus</taxon>
    </lineage>
</organism>
<dbReference type="Pfam" id="PF23209">
    <property type="entry name" value="IDM1_C"/>
    <property type="match status" value="1"/>
</dbReference>
<keyword evidence="2" id="KW-0479">Metal-binding</keyword>
<dbReference type="OMA" id="WKVRGKW"/>
<keyword evidence="3 6" id="KW-0863">Zinc-finger</keyword>
<dbReference type="InterPro" id="IPR008395">
    <property type="entry name" value="Agenet-like_dom"/>
</dbReference>
<dbReference type="SMART" id="SM00249">
    <property type="entry name" value="PHD"/>
    <property type="match status" value="2"/>
</dbReference>
<keyword evidence="5" id="KW-0539">Nucleus</keyword>
<dbReference type="InterPro" id="IPR042163">
    <property type="entry name" value="PHF12"/>
</dbReference>
<feature type="compositionally biased region" description="Polar residues" evidence="7">
    <location>
        <begin position="535"/>
        <end position="548"/>
    </location>
</feature>
<dbReference type="GO" id="GO:0005634">
    <property type="term" value="C:nucleus"/>
    <property type="evidence" value="ECO:0007669"/>
    <property type="project" value="UniProtKB-SubCell"/>
</dbReference>
<accession>A0AA38L7K0</accession>
<dbReference type="GO" id="GO:0006357">
    <property type="term" value="P:regulation of transcription by RNA polymerase II"/>
    <property type="evidence" value="ECO:0007669"/>
    <property type="project" value="TreeGrafter"/>
</dbReference>
<dbReference type="PANTHER" id="PTHR46309:SF12">
    <property type="entry name" value="GB|AAC80581.1"/>
    <property type="match status" value="1"/>
</dbReference>
<dbReference type="InterPro" id="IPR056511">
    <property type="entry name" value="IDM1_C"/>
</dbReference>
<feature type="region of interest" description="Disordered" evidence="7">
    <location>
        <begin position="455"/>
        <end position="596"/>
    </location>
</feature>
<dbReference type="InterPro" id="IPR011011">
    <property type="entry name" value="Znf_FYVE_PHD"/>
</dbReference>
<evidence type="ECO:0000313" key="11">
    <source>
        <dbReference type="Proteomes" id="UP000824469"/>
    </source>
</evidence>
<keyword evidence="4" id="KW-0862">Zinc</keyword>
<evidence type="ECO:0000256" key="5">
    <source>
        <dbReference type="ARBA" id="ARBA00023242"/>
    </source>
</evidence>
<evidence type="ECO:0008006" key="12">
    <source>
        <dbReference type="Google" id="ProtNLM"/>
    </source>
</evidence>
<dbReference type="Pfam" id="PF00628">
    <property type="entry name" value="PHD"/>
    <property type="match status" value="1"/>
</dbReference>
<dbReference type="GO" id="GO:0008270">
    <property type="term" value="F:zinc ion binding"/>
    <property type="evidence" value="ECO:0007669"/>
    <property type="project" value="UniProtKB-KW"/>
</dbReference>
<name>A0AA38L7K0_TAXCH</name>
<dbReference type="InterPro" id="IPR013083">
    <property type="entry name" value="Znf_RING/FYVE/PHD"/>
</dbReference>
<comment type="subcellular location">
    <subcellularLocation>
        <location evidence="1">Nucleus</location>
    </subcellularLocation>
</comment>
<evidence type="ECO:0000256" key="4">
    <source>
        <dbReference type="ARBA" id="ARBA00022833"/>
    </source>
</evidence>
<evidence type="ECO:0000313" key="10">
    <source>
        <dbReference type="EMBL" id="KAH9314331.1"/>
    </source>
</evidence>
<dbReference type="SMART" id="SM00743">
    <property type="entry name" value="Agenet"/>
    <property type="match status" value="2"/>
</dbReference>
<dbReference type="InterPro" id="IPR001965">
    <property type="entry name" value="Znf_PHD"/>
</dbReference>
<dbReference type="InterPro" id="IPR054292">
    <property type="entry name" value="DUF7028"/>
</dbReference>